<reference evidence="4 6" key="1">
    <citation type="submission" date="2022-10" db="EMBL/GenBank/DDBJ databases">
        <title>The complete genomes of actinobacterial strains from the NBC collection.</title>
        <authorList>
            <person name="Joergensen T.S."/>
            <person name="Alvarez Arevalo M."/>
            <person name="Sterndorff E.B."/>
            <person name="Faurdal D."/>
            <person name="Vuksanovic O."/>
            <person name="Mourched A.-S."/>
            <person name="Charusanti P."/>
            <person name="Shaw S."/>
            <person name="Blin K."/>
            <person name="Weber T."/>
        </authorList>
    </citation>
    <scope>NUCLEOTIDE SEQUENCE [LARGE SCALE GENOMIC DNA]</scope>
    <source>
        <strain evidence="4 6">NBC_00123</strain>
    </source>
</reference>
<dbReference type="EMBL" id="CP108188">
    <property type="protein sequence ID" value="WTR75130.1"/>
    <property type="molecule type" value="Genomic_DNA"/>
</dbReference>
<organism evidence="4 6">
    <name type="scientific">Streptomyces zaomyceticus</name>
    <dbReference type="NCBI Taxonomy" id="68286"/>
    <lineage>
        <taxon>Bacteria</taxon>
        <taxon>Bacillati</taxon>
        <taxon>Actinomycetota</taxon>
        <taxon>Actinomycetes</taxon>
        <taxon>Kitasatosporales</taxon>
        <taxon>Streptomycetaceae</taxon>
        <taxon>Streptomyces</taxon>
    </lineage>
</organism>
<dbReference type="Pfam" id="PF14016">
    <property type="entry name" value="DUF4232"/>
    <property type="match status" value="1"/>
</dbReference>
<dbReference type="PROSITE" id="PS51257">
    <property type="entry name" value="PROKAR_LIPOPROTEIN"/>
    <property type="match status" value="1"/>
</dbReference>
<evidence type="ECO:0000313" key="6">
    <source>
        <dbReference type="Proteomes" id="UP001622594"/>
    </source>
</evidence>
<proteinExistence type="predicted"/>
<accession>A0ABZ1L033</accession>
<evidence type="ECO:0000259" key="3">
    <source>
        <dbReference type="Pfam" id="PF14016"/>
    </source>
</evidence>
<feature type="chain" id="PRO_5045034436" evidence="2">
    <location>
        <begin position="25"/>
        <end position="225"/>
    </location>
</feature>
<evidence type="ECO:0000313" key="5">
    <source>
        <dbReference type="EMBL" id="WTR75130.1"/>
    </source>
</evidence>
<keyword evidence="2" id="KW-0732">Signal</keyword>
<dbReference type="InterPro" id="IPR025326">
    <property type="entry name" value="DUF4232"/>
</dbReference>
<keyword evidence="6" id="KW-1185">Reference proteome</keyword>
<sequence>MRVHQLTLTTALVIAAGLSLTACNGDDGTGQGAPPAASTTPSSAGGPDAGSPDQGDGKTPTGRTPTGQGSTGGGGTGGSGTGEEAEAGRCRTGDLEITATDNTIEGDPDGTVVVQLRNSGGRDCVVSGYAGVDLKTDAGPLSAKRTGEQAAPITLKSGKSTAFGITYPVNRTGGSGVRVTGLLVTPPNETKTVTLAWPGAATLPVTEGPGSPVKVGPVGTAGQGG</sequence>
<feature type="region of interest" description="Disordered" evidence="1">
    <location>
        <begin position="202"/>
        <end position="225"/>
    </location>
</feature>
<name>A0ABZ1L033_9ACTN</name>
<feature type="compositionally biased region" description="Gly residues" evidence="1">
    <location>
        <begin position="69"/>
        <end position="81"/>
    </location>
</feature>
<feature type="compositionally biased region" description="Low complexity" evidence="1">
    <location>
        <begin position="208"/>
        <end position="218"/>
    </location>
</feature>
<protein>
    <submittedName>
        <fullName evidence="4">DUF4232 domain-containing protein</fullName>
    </submittedName>
</protein>
<gene>
    <name evidence="4" type="ORF">OG814_00660</name>
    <name evidence="5" type="ORF">OG814_40670</name>
</gene>
<feature type="compositionally biased region" description="Low complexity" evidence="1">
    <location>
        <begin position="57"/>
        <end position="68"/>
    </location>
</feature>
<evidence type="ECO:0000256" key="2">
    <source>
        <dbReference type="SAM" id="SignalP"/>
    </source>
</evidence>
<dbReference type="EMBL" id="CP108188">
    <property type="protein sequence ID" value="WTR67888.1"/>
    <property type="molecule type" value="Genomic_DNA"/>
</dbReference>
<evidence type="ECO:0000256" key="1">
    <source>
        <dbReference type="SAM" id="MobiDB-lite"/>
    </source>
</evidence>
<evidence type="ECO:0000313" key="4">
    <source>
        <dbReference type="EMBL" id="WTR67888.1"/>
    </source>
</evidence>
<dbReference type="RefSeq" id="WP_371634592.1">
    <property type="nucleotide sequence ID" value="NZ_CP108062.1"/>
</dbReference>
<feature type="signal peptide" evidence="2">
    <location>
        <begin position="1"/>
        <end position="24"/>
    </location>
</feature>
<feature type="compositionally biased region" description="Low complexity" evidence="1">
    <location>
        <begin position="32"/>
        <end position="46"/>
    </location>
</feature>
<dbReference type="Proteomes" id="UP001622594">
    <property type="component" value="Chromosome"/>
</dbReference>
<feature type="region of interest" description="Disordered" evidence="1">
    <location>
        <begin position="26"/>
        <end position="89"/>
    </location>
</feature>
<feature type="domain" description="DUF4232" evidence="3">
    <location>
        <begin position="90"/>
        <end position="218"/>
    </location>
</feature>